<feature type="compositionally biased region" description="Polar residues" evidence="2">
    <location>
        <begin position="759"/>
        <end position="773"/>
    </location>
</feature>
<evidence type="ECO:0000256" key="2">
    <source>
        <dbReference type="SAM" id="MobiDB-lite"/>
    </source>
</evidence>
<dbReference type="PANTHER" id="PTHR34121">
    <property type="entry name" value="MYOSIN-11"/>
    <property type="match status" value="1"/>
</dbReference>
<protein>
    <submittedName>
        <fullName evidence="3">Uncharacterized protein</fullName>
    </submittedName>
</protein>
<name>A0A8J5CPU7_ZINOF</name>
<dbReference type="Proteomes" id="UP000734854">
    <property type="component" value="Unassembled WGS sequence"/>
</dbReference>
<accession>A0A8J5CPU7</accession>
<feature type="region of interest" description="Disordered" evidence="2">
    <location>
        <begin position="809"/>
        <end position="828"/>
    </location>
</feature>
<gene>
    <name evidence="3" type="ORF">ZIOFF_075862</name>
</gene>
<keyword evidence="4" id="KW-1185">Reference proteome</keyword>
<proteinExistence type="predicted"/>
<dbReference type="AlphaFoldDB" id="A0A8J5CPU7"/>
<feature type="coiled-coil region" evidence="1">
    <location>
        <begin position="481"/>
        <end position="522"/>
    </location>
</feature>
<sequence>MSWLRSAVNKAVEVSGNNNITRTVKNYADTVVHHAGQAVAGGAKIIQDRMGMRNYKSFEQTIKRLEEAAVSCRGIERVQLLQRWLFALREIERVYGSSTNQKSFEHLHPPLSDESNSSSGNVSSDVWNGIFYLHAQVQSYLYCASGKILILYFDFEGGGPMNFRDVFLYSHALEGITLSMILEAPTDDEVTLLLEIFRHCLTGEKEVHNAIISSIQDLAKAFSNYQEEVLVKREELLQFAQGAILGLKLNADMTRSSSTSRLNGIHFLPLDLNTWINKGLNTIGMISTHLVLSGDCFNMQLWESNGLILNEKSMSMPDEVGKVKIEYETLNLSKKVDGLEALKEDSSGEGLAKTSEKTTYASVEALKEALTEVRLCSRLESLLLKKKTIKCGESLEIHSQKACLSLICTGNLVVNAVDAFTNPIGLKEYASSITWYAFMFGVDKLKVLADSLANSTAKAQKRILDHRHQKEEALNFRVIKANEVSEVEKELLSEIEELEKQRNQLEVELKKVNTSLAAVTARFKKTREERDQFDEANNQIVLNLKAKEDELAKSVASCKVEADIVHVWINFLEDTWKLQSSYTELKDKQISDELEKCGNWFLKLIKHHLSSCKDELKPCIPRISAFVDNLKQLNERSEMVQSSDDRVFKESNPRKLLEEEYLATETKIVTAFSVVDHMKKLYYAESENGLRKDDPEVDELFELIDKMRAEFESIERPYLEMEVPDEMAMHSEDRSAESPSAAAAAAAKIASSPKYKAMGSSTPSPRTNMSSPRMNDEPFDPESEIAKLEMEFGQVSREYTTEEIDGWEFDELEEQESKPHMLASKSNK</sequence>
<keyword evidence="1" id="KW-0175">Coiled coil</keyword>
<feature type="compositionally biased region" description="Low complexity" evidence="2">
    <location>
        <begin position="737"/>
        <end position="757"/>
    </location>
</feature>
<evidence type="ECO:0000313" key="3">
    <source>
        <dbReference type="EMBL" id="KAG6466371.1"/>
    </source>
</evidence>
<comment type="caution">
    <text evidence="3">The sequence shown here is derived from an EMBL/GenBank/DDBJ whole genome shotgun (WGS) entry which is preliminary data.</text>
</comment>
<organism evidence="3 4">
    <name type="scientific">Zingiber officinale</name>
    <name type="common">Ginger</name>
    <name type="synonym">Amomum zingiber</name>
    <dbReference type="NCBI Taxonomy" id="94328"/>
    <lineage>
        <taxon>Eukaryota</taxon>
        <taxon>Viridiplantae</taxon>
        <taxon>Streptophyta</taxon>
        <taxon>Embryophyta</taxon>
        <taxon>Tracheophyta</taxon>
        <taxon>Spermatophyta</taxon>
        <taxon>Magnoliopsida</taxon>
        <taxon>Liliopsida</taxon>
        <taxon>Zingiberales</taxon>
        <taxon>Zingiberaceae</taxon>
        <taxon>Zingiber</taxon>
    </lineage>
</organism>
<feature type="region of interest" description="Disordered" evidence="2">
    <location>
        <begin position="732"/>
        <end position="786"/>
    </location>
</feature>
<evidence type="ECO:0000256" key="1">
    <source>
        <dbReference type="SAM" id="Coils"/>
    </source>
</evidence>
<reference evidence="3 4" key="1">
    <citation type="submission" date="2020-08" db="EMBL/GenBank/DDBJ databases">
        <title>Plant Genome Project.</title>
        <authorList>
            <person name="Zhang R.-G."/>
        </authorList>
    </citation>
    <scope>NUCLEOTIDE SEQUENCE [LARGE SCALE GENOMIC DNA]</scope>
    <source>
        <tissue evidence="3">Rhizome</tissue>
    </source>
</reference>
<evidence type="ECO:0000313" key="4">
    <source>
        <dbReference type="Proteomes" id="UP000734854"/>
    </source>
</evidence>
<dbReference type="EMBL" id="JACMSC010000179">
    <property type="protein sequence ID" value="KAG6466371.1"/>
    <property type="molecule type" value="Genomic_DNA"/>
</dbReference>
<dbReference type="PANTHER" id="PTHR34121:SF1">
    <property type="entry name" value="FILAMIN-A-INTERACTING PROTEIN 1"/>
    <property type="match status" value="1"/>
</dbReference>